<name>A0A917TJB1_9ACTN</name>
<reference evidence="1" key="1">
    <citation type="journal article" date="2014" name="Int. J. Syst. Evol. Microbiol.">
        <title>Complete genome sequence of Corynebacterium casei LMG S-19264T (=DSM 44701T), isolated from a smear-ripened cheese.</title>
        <authorList>
            <consortium name="US DOE Joint Genome Institute (JGI-PGF)"/>
            <person name="Walter F."/>
            <person name="Albersmeier A."/>
            <person name="Kalinowski J."/>
            <person name="Ruckert C."/>
        </authorList>
    </citation>
    <scope>NUCLEOTIDE SEQUENCE</scope>
    <source>
        <strain evidence="1">JCM 19831</strain>
    </source>
</reference>
<dbReference type="EMBL" id="BMPI01000010">
    <property type="protein sequence ID" value="GGM22892.1"/>
    <property type="molecule type" value="Genomic_DNA"/>
</dbReference>
<reference evidence="1" key="2">
    <citation type="submission" date="2020-09" db="EMBL/GenBank/DDBJ databases">
        <authorList>
            <person name="Sun Q."/>
            <person name="Ohkuma M."/>
        </authorList>
    </citation>
    <scope>NUCLEOTIDE SEQUENCE</scope>
    <source>
        <strain evidence="1">JCM 19831</strain>
    </source>
</reference>
<evidence type="ECO:0000313" key="2">
    <source>
        <dbReference type="Proteomes" id="UP000642070"/>
    </source>
</evidence>
<evidence type="ECO:0000313" key="1">
    <source>
        <dbReference type="EMBL" id="GGM22892.1"/>
    </source>
</evidence>
<keyword evidence="2" id="KW-1185">Reference proteome</keyword>
<proteinExistence type="predicted"/>
<accession>A0A917TJB1</accession>
<protein>
    <submittedName>
        <fullName evidence="1">Uncharacterized protein</fullName>
    </submittedName>
</protein>
<gene>
    <name evidence="1" type="ORF">GCM10007977_025100</name>
</gene>
<dbReference type="RefSeq" id="WP_190249958.1">
    <property type="nucleotide sequence ID" value="NZ_BMPI01000010.1"/>
</dbReference>
<dbReference type="AlphaFoldDB" id="A0A917TJB1"/>
<organism evidence="1 2">
    <name type="scientific">Dactylosporangium sucinum</name>
    <dbReference type="NCBI Taxonomy" id="1424081"/>
    <lineage>
        <taxon>Bacteria</taxon>
        <taxon>Bacillati</taxon>
        <taxon>Actinomycetota</taxon>
        <taxon>Actinomycetes</taxon>
        <taxon>Micromonosporales</taxon>
        <taxon>Micromonosporaceae</taxon>
        <taxon>Dactylosporangium</taxon>
    </lineage>
</organism>
<sequence length="411" mass="44329">MTWLDLQFGQHEHLRRLVEGEAYELLVLAREFGQEQAVLTGPGDLLTRVERLHTRAQDLSAGWSTGFHATETGIGISFTERYPGAGAEEPVPLGGLFAFPAGDPAADAIRRQLDDVLDYGGEVVVDRRYLTAGQATAVQIASTTGPLGTLPTYQLVLATTGGAVRHRLTLHADAPTIGRRGARTVMRDPTGTFTAVLTADRPELGGMVNISLTTRGLAGRYPYEVRDALDLFSAAEPADQLQLRVNNRPIGTPRGLDQTGLATLLLEARDNAGLIAALERLQHHTGQSFPIPDDLTQADAVDLLDADRLLAGHEIRIQQDQITLTVRADRLEAFLDMVPSLDPLGGMRIENVFYSVTCGPHAITLDPITLRAPRLELANLDALRVAVGTGVDPVARYVCVDGEGIYATLAR</sequence>
<comment type="caution">
    <text evidence="1">The sequence shown here is derived from an EMBL/GenBank/DDBJ whole genome shotgun (WGS) entry which is preliminary data.</text>
</comment>
<dbReference type="Proteomes" id="UP000642070">
    <property type="component" value="Unassembled WGS sequence"/>
</dbReference>